<evidence type="ECO:0000313" key="3">
    <source>
        <dbReference type="Proteomes" id="UP001140074"/>
    </source>
</evidence>
<evidence type="ECO:0000313" key="2">
    <source>
        <dbReference type="EMBL" id="KAJ2863952.1"/>
    </source>
</evidence>
<keyword evidence="3" id="KW-1185">Reference proteome</keyword>
<organism evidence="2 3">
    <name type="scientific">Coemansia aciculifera</name>
    <dbReference type="NCBI Taxonomy" id="417176"/>
    <lineage>
        <taxon>Eukaryota</taxon>
        <taxon>Fungi</taxon>
        <taxon>Fungi incertae sedis</taxon>
        <taxon>Zoopagomycota</taxon>
        <taxon>Kickxellomycotina</taxon>
        <taxon>Kickxellomycetes</taxon>
        <taxon>Kickxellales</taxon>
        <taxon>Kickxellaceae</taxon>
        <taxon>Coemansia</taxon>
    </lineage>
</organism>
<proteinExistence type="predicted"/>
<dbReference type="EMBL" id="JANBUY010000105">
    <property type="protein sequence ID" value="KAJ2863952.1"/>
    <property type="molecule type" value="Genomic_DNA"/>
</dbReference>
<gene>
    <name evidence="2" type="ORF">GGH94_003265</name>
</gene>
<comment type="caution">
    <text evidence="2">The sequence shown here is derived from an EMBL/GenBank/DDBJ whole genome shotgun (WGS) entry which is preliminary data.</text>
</comment>
<name>A0A9W8IJR5_9FUNG</name>
<dbReference type="AlphaFoldDB" id="A0A9W8IJR5"/>
<sequence>MSNSVFYSSMAAHAQYVPANLVPAYATAPQQRQAAVPDPVAPAPMAYSFERKPAAKRGRASDLDSPSADSMDVCGRGEEQQQCVFYRKSMTFVSPKRAKAIVETHV</sequence>
<evidence type="ECO:0000256" key="1">
    <source>
        <dbReference type="SAM" id="MobiDB-lite"/>
    </source>
</evidence>
<accession>A0A9W8IJR5</accession>
<reference evidence="2" key="1">
    <citation type="submission" date="2022-07" db="EMBL/GenBank/DDBJ databases">
        <title>Phylogenomic reconstructions and comparative analyses of Kickxellomycotina fungi.</title>
        <authorList>
            <person name="Reynolds N.K."/>
            <person name="Stajich J.E."/>
            <person name="Barry K."/>
            <person name="Grigoriev I.V."/>
            <person name="Crous P."/>
            <person name="Smith M.E."/>
        </authorList>
    </citation>
    <scope>NUCLEOTIDE SEQUENCE</scope>
    <source>
        <strain evidence="2">RSA 476</strain>
    </source>
</reference>
<feature type="region of interest" description="Disordered" evidence="1">
    <location>
        <begin position="47"/>
        <end position="74"/>
    </location>
</feature>
<dbReference type="Proteomes" id="UP001140074">
    <property type="component" value="Unassembled WGS sequence"/>
</dbReference>
<protein>
    <submittedName>
        <fullName evidence="2">Uncharacterized protein</fullName>
    </submittedName>
</protein>